<feature type="domain" description="FecR protein" evidence="2">
    <location>
        <begin position="140"/>
        <end position="232"/>
    </location>
</feature>
<sequence>MDESIRIEREAAGWLARRDRADWSTRDELAFAAWRDAETAHRVAYLRLDTAWRGANRLKAVGAGVVAGDMPARGDWNWTRPIAHHASSAPSALNPAALDFARRPAATRRRGWLFALAGCAMACAIVAFAWKQGGHVEQQTYRTALGTLEEVPLADGSHATLSGDSVVSVALSRQERDIDLQHGEAFFAVAKDASRPFVVHVDGREVVAVGTRFAVRRDSDGLRVVVTEGLVRLESPDPRAPDGQSTTFLPAGSVAEIDADSTSLRFGTPDEAERALSWRSGVLAFRDTPLATAAAEFNRYGAKRIVMGDADVAALRVGGNFNWANADGFVRLLEAGFPVRAERQGDRIVLHYHE</sequence>
<keyword evidence="1" id="KW-1133">Transmembrane helix</keyword>
<keyword evidence="3" id="KW-0808">Transferase</keyword>
<accession>A0A516V828</accession>
<dbReference type="EMBL" id="CP041742">
    <property type="protein sequence ID" value="QDQ74681.1"/>
    <property type="molecule type" value="Genomic_DNA"/>
</dbReference>
<dbReference type="AlphaFoldDB" id="A0A516V828"/>
<keyword evidence="1" id="KW-0812">Transmembrane</keyword>
<feature type="transmembrane region" description="Helical" evidence="1">
    <location>
        <begin position="112"/>
        <end position="130"/>
    </location>
</feature>
<dbReference type="Gene3D" id="3.55.50.30">
    <property type="match status" value="1"/>
</dbReference>
<gene>
    <name evidence="3" type="ORF">FNZ56_12705</name>
</gene>
<dbReference type="Proteomes" id="UP000315891">
    <property type="component" value="Chromosome"/>
</dbReference>
<evidence type="ECO:0000313" key="4">
    <source>
        <dbReference type="Proteomes" id="UP000315891"/>
    </source>
</evidence>
<dbReference type="InterPro" id="IPR012373">
    <property type="entry name" value="Ferrdict_sens_TM"/>
</dbReference>
<keyword evidence="3" id="KW-0418">Kinase</keyword>
<dbReference type="GO" id="GO:0016301">
    <property type="term" value="F:kinase activity"/>
    <property type="evidence" value="ECO:0007669"/>
    <property type="project" value="UniProtKB-KW"/>
</dbReference>
<dbReference type="PANTHER" id="PTHR30273">
    <property type="entry name" value="PERIPLASMIC SIGNAL SENSOR AND SIGMA FACTOR ACTIVATOR FECR-RELATED"/>
    <property type="match status" value="1"/>
</dbReference>
<dbReference type="PIRSF" id="PIRSF018266">
    <property type="entry name" value="FecR"/>
    <property type="match status" value="1"/>
</dbReference>
<dbReference type="PANTHER" id="PTHR30273:SF2">
    <property type="entry name" value="PROTEIN FECR"/>
    <property type="match status" value="1"/>
</dbReference>
<dbReference type="GO" id="GO:0016989">
    <property type="term" value="F:sigma factor antagonist activity"/>
    <property type="evidence" value="ECO:0007669"/>
    <property type="project" value="TreeGrafter"/>
</dbReference>
<dbReference type="RefSeq" id="WP_143880190.1">
    <property type="nucleotide sequence ID" value="NZ_BAABLZ010000001.1"/>
</dbReference>
<reference evidence="3 4" key="1">
    <citation type="submission" date="2019-07" db="EMBL/GenBank/DDBJ databases">
        <title>Lysobacter weifangensis sp. nov., isolated from bensulfuron-methyl contaminated farmland soil.</title>
        <authorList>
            <person name="Zhao H."/>
        </authorList>
    </citation>
    <scope>NUCLEOTIDE SEQUENCE [LARGE SCALE GENOMIC DNA]</scope>
    <source>
        <strain evidence="3 4">CC-Bw-6</strain>
    </source>
</reference>
<dbReference type="Pfam" id="PF04773">
    <property type="entry name" value="FecR"/>
    <property type="match status" value="1"/>
</dbReference>
<dbReference type="Gene3D" id="2.60.120.1440">
    <property type="match status" value="1"/>
</dbReference>
<name>A0A516V828_9GAMM</name>
<keyword evidence="4" id="KW-1185">Reference proteome</keyword>
<organism evidence="3 4">
    <name type="scientific">Pseudoluteimonas lycopersici</name>
    <dbReference type="NCBI Taxonomy" id="1324796"/>
    <lineage>
        <taxon>Bacteria</taxon>
        <taxon>Pseudomonadati</taxon>
        <taxon>Pseudomonadota</taxon>
        <taxon>Gammaproteobacteria</taxon>
        <taxon>Lysobacterales</taxon>
        <taxon>Lysobacteraceae</taxon>
        <taxon>Pseudoluteimonas</taxon>
    </lineage>
</organism>
<proteinExistence type="predicted"/>
<evidence type="ECO:0000313" key="3">
    <source>
        <dbReference type="EMBL" id="QDQ74681.1"/>
    </source>
</evidence>
<dbReference type="InterPro" id="IPR006860">
    <property type="entry name" value="FecR"/>
</dbReference>
<evidence type="ECO:0000259" key="2">
    <source>
        <dbReference type="Pfam" id="PF04773"/>
    </source>
</evidence>
<keyword evidence="1" id="KW-0472">Membrane</keyword>
<evidence type="ECO:0000256" key="1">
    <source>
        <dbReference type="SAM" id="Phobius"/>
    </source>
</evidence>
<dbReference type="OrthoDB" id="9771237at2"/>
<protein>
    <submittedName>
        <fullName evidence="3">Histidine kinase</fullName>
    </submittedName>
</protein>